<dbReference type="InterPro" id="IPR001650">
    <property type="entry name" value="Helicase_C-like"/>
</dbReference>
<protein>
    <submittedName>
        <fullName evidence="4">Pentapeptide repeat-containing protein</fullName>
    </submittedName>
</protein>
<proteinExistence type="predicted"/>
<dbReference type="SUPFAM" id="SSF53335">
    <property type="entry name" value="S-adenosyl-L-methionine-dependent methyltransferases"/>
    <property type="match status" value="1"/>
</dbReference>
<evidence type="ECO:0000256" key="2">
    <source>
        <dbReference type="SAM" id="MobiDB-lite"/>
    </source>
</evidence>
<organism evidence="4 5">
    <name type="scientific">Clostridium faecium</name>
    <dbReference type="NCBI Taxonomy" id="2762223"/>
    <lineage>
        <taxon>Bacteria</taxon>
        <taxon>Bacillati</taxon>
        <taxon>Bacillota</taxon>
        <taxon>Clostridia</taxon>
        <taxon>Eubacteriales</taxon>
        <taxon>Clostridiaceae</taxon>
        <taxon>Clostridium</taxon>
    </lineage>
</organism>
<dbReference type="SUPFAM" id="SSF52540">
    <property type="entry name" value="P-loop containing nucleoside triphosphate hydrolases"/>
    <property type="match status" value="2"/>
</dbReference>
<sequence>MGRFTEVKKIYKTATKFITSNEIEWRDYLNFAANIYKYNFDNSLLIYAQRPTATMVADFNIWNEKVGRRINPGTRSIAVFDTNDSNLKLNYLFDIKDTNGPEGTIPKLWSLNDELENKLIDKFNKEYNANFDSIPGLISYISEIKFNELLDNNKLENAKPEFIAKFTQTAIESIEFMIAARCGIAMPTDNKFKFINEFNTLPLTCQLGNIVCNASKDALKEIEKEIKEIERERDKNDKSNGIELHRKRRNIISPNPNIRRTKIGQYRPREVWSNGNEVSKGEPSEQIQFIIDGGEINGYNVESKRGSIQQNGSTNGADVEGRSNNKSDEHNGNIQEKRAKENGSRRNNTKGNSIESEIKYPYGEILSGKRSGFLIGYKNSLDEINKRIKLDEWTMSKFVEPIDVGIRLHLSKDNQIDYKYQMGNEVAKNLVEHMYLFGNFGLEELKQLFPYSKEDIKNLIEKRKNVELIEPQDDGSIFVGNYKSNENEEMGGLKTKFKNNIEAIKTLKAVESENRNATKQEQEILAKYVGWGGMPQVFDETSSWANEYSQLKSILTEEEYISARASTPNAHYTSKVVIDSIYKALDKFGFKEGNILEPSMGIGNFFSRLPENMKNSKLYGVELDDISGRIAKKLYPDAEIKISGFEETNYPNNYFDVAIGNVPFGDYKVYDKEYNKHNFLIHDYFFAKTLDKVRPNGIVAFITSKGTLDKENNAVRKYIAERAELIGSIRLPNTAFKDNANTEVTTDIIFLQKKERLSIDNPRWLYTGLTEDNVPVNEYFIENPDMMLGTMIHDKKMFGENSTYTTLINKDENFNLQKELNKAIERLNADIGKYEKESTIFEDEIKADPRVGNYTYTFVQDVLYYRENDIMRRIDIPEKTLERIKKLNEIRVITRDIINIQTNGCTDEELKEKQLYLNKKYDIFVKEYGYITSKPNKLAFRDDNDYPLLSSLEVEEKDGTIIKADMFTKRTIRSVEKITQVDTANEALTVSLNEKGRVDLLLMKELYKKPIETIIEELKDQIFLNPEKFNEENNLIGWETHDEYLSGNVRKKLKIAKIYAELYPQTFKDNVVTLEKVQPKDLEASEISVRLGTTWIEENDIEKFIYEILNTPKYYQNTGSRMENTEIRVHYNNFDASWNITNKSYDSNSIIASETFGTKRISAYHIIEETLNLRTVTVKDRVEEDGKVKYVVNQKETMLAREKQNIIKEEFKNWIFNNPERRKKYVDFYNENFNNMRLREFDGSHLIFPGMNPDIVLRKHQKNAIARILYGGNTLLAHCVGAGKTFEMIASCMELKRLGIANKSIMVVPNHLTEQFGADFLRLYPSANILVTTKKDFEKQNRRKFVSRIATGNYDAIIIGHTQFEKIPISQERQQSMIKKQISEITSAIKDSKTVQGKDWSIKQMEKFKKNLETQLKTLLDTKKDDVITFEELGIDSMFVDEAHYYKNCAVFSKINNVAGISNTNAKKSSDMLMKCQYIHEINQGRGVVFATGTPISNSMVEMYVMQRYLQNHQLQSRGINHFDAWAANFGEVVSSLELAPEGTGYRMRNRFAKFTNLPELMTLFKDIADVQTSDMLKLPVPKLKGNKYTLVSAEPDEFIQCKMSEFAERAEKIRDGLVKPTEDNMLKITNEARLLGTDSRLLDIDAENNPNSKVNKCIDNVYNDYINSTAIKGTQIVFCDVGTPNKDKNRFSIYDYVKDELVKRGIPRDEICFIHDANNEAQREKLFSDMKSGNKRIILGSTQKMGTGTNIQDRLVSLHHLDCPYRPADIEQREGRILRQGNMNDEVNIYRYVTKNTFDSYLWQIVEQKQKFISQIMTSKCVGRDCEDIDETVLSFAEVKALATGNPLIKEKMSIDNDVSKLKLFKAAYDNKRYTMQDNFTFKYPKLINEEKNKRECIIKDIEKRDMNKSSEFRITINGNVFTEREQAGTILKSLSLKDLSENEVCIGNIKGFDLIFKDNGCITLKGNLKYDVELGSNGLGNIIRIENAIQNLEKRLSKVEDKIKEHERNLEQSKIEYEKPFPYEKELKEKLARQNELNTLLDLSSGDISNKKDEKEIREMITQHELWVKSNGNEGTKLDLQNQDLEGMKFLNLDLRNANFKNANLNDCIIYADLSGADLTGIKMNNTRWIGSNLKNVLIEPNKLDTIERQIHSEIDKHRLGFDSLKTNSKEKNFEK</sequence>
<dbReference type="Gene3D" id="3.40.50.300">
    <property type="entry name" value="P-loop containing nucleotide triphosphate hydrolases"/>
    <property type="match status" value="2"/>
</dbReference>
<feature type="compositionally biased region" description="Basic and acidic residues" evidence="2">
    <location>
        <begin position="232"/>
        <end position="244"/>
    </location>
</feature>
<dbReference type="PANTHER" id="PTHR41313">
    <property type="entry name" value="ADENINE-SPECIFIC METHYLTRANSFERASE"/>
    <property type="match status" value="1"/>
</dbReference>
<dbReference type="Pfam" id="PF00805">
    <property type="entry name" value="Pentapeptide"/>
    <property type="match status" value="2"/>
</dbReference>
<dbReference type="Pfam" id="PF04851">
    <property type="entry name" value="ResIII"/>
    <property type="match status" value="1"/>
</dbReference>
<feature type="compositionally biased region" description="Polar residues" evidence="2">
    <location>
        <begin position="306"/>
        <end position="316"/>
    </location>
</feature>
<evidence type="ECO:0000256" key="1">
    <source>
        <dbReference type="SAM" id="Coils"/>
    </source>
</evidence>
<feature type="coiled-coil region" evidence="1">
    <location>
        <begin position="1984"/>
        <end position="2018"/>
    </location>
</feature>
<evidence type="ECO:0000313" key="5">
    <source>
        <dbReference type="Proteomes" id="UP000627166"/>
    </source>
</evidence>
<name>A0ABR8YNI3_9CLOT</name>
<dbReference type="Gene3D" id="3.40.50.150">
    <property type="entry name" value="Vaccinia Virus protein VP39"/>
    <property type="match status" value="1"/>
</dbReference>
<dbReference type="SMART" id="SM00490">
    <property type="entry name" value="HELICc"/>
    <property type="match status" value="1"/>
</dbReference>
<dbReference type="PROSITE" id="PS51194">
    <property type="entry name" value="HELICASE_CTER"/>
    <property type="match status" value="1"/>
</dbReference>
<evidence type="ECO:0000259" key="3">
    <source>
        <dbReference type="PROSITE" id="PS51194"/>
    </source>
</evidence>
<gene>
    <name evidence="4" type="ORF">H9637_01935</name>
</gene>
<dbReference type="InterPro" id="IPR014001">
    <property type="entry name" value="Helicase_ATP-bd"/>
</dbReference>
<dbReference type="Gene3D" id="2.160.20.80">
    <property type="entry name" value="E3 ubiquitin-protein ligase SopA"/>
    <property type="match status" value="1"/>
</dbReference>
<feature type="region of interest" description="Disordered" evidence="2">
    <location>
        <begin position="305"/>
        <end position="352"/>
    </location>
</feature>
<dbReference type="InterPro" id="IPR006935">
    <property type="entry name" value="Helicase/UvrB_N"/>
</dbReference>
<dbReference type="EMBL" id="JACSQB010000018">
    <property type="protein sequence ID" value="MBD8045810.1"/>
    <property type="molecule type" value="Genomic_DNA"/>
</dbReference>
<dbReference type="InterPro" id="IPR027417">
    <property type="entry name" value="P-loop_NTPase"/>
</dbReference>
<accession>A0ABR8YNI3</accession>
<keyword evidence="1" id="KW-0175">Coiled coil</keyword>
<keyword evidence="5" id="KW-1185">Reference proteome</keyword>
<feature type="coiled-coil region" evidence="1">
    <location>
        <begin position="817"/>
        <end position="844"/>
    </location>
</feature>
<dbReference type="Pfam" id="PF00271">
    <property type="entry name" value="Helicase_C"/>
    <property type="match status" value="1"/>
</dbReference>
<dbReference type="Proteomes" id="UP000627166">
    <property type="component" value="Unassembled WGS sequence"/>
</dbReference>
<reference evidence="4 5" key="1">
    <citation type="submission" date="2020-08" db="EMBL/GenBank/DDBJ databases">
        <title>A Genomic Blueprint of the Chicken Gut Microbiome.</title>
        <authorList>
            <person name="Gilroy R."/>
            <person name="Ravi A."/>
            <person name="Getino M."/>
            <person name="Pursley I."/>
            <person name="Horton D.L."/>
            <person name="Alikhan N.-F."/>
            <person name="Baker D."/>
            <person name="Gharbi K."/>
            <person name="Hall N."/>
            <person name="Watson M."/>
            <person name="Adriaenssens E.M."/>
            <person name="Foster-Nyarko E."/>
            <person name="Jarju S."/>
            <person name="Secka A."/>
            <person name="Antonio M."/>
            <person name="Oren A."/>
            <person name="Chaudhuri R."/>
            <person name="La Ragione R.M."/>
            <person name="Hildebrand F."/>
            <person name="Pallen M.J."/>
        </authorList>
    </citation>
    <scope>NUCLEOTIDE SEQUENCE [LARGE SCALE GENOMIC DNA]</scope>
    <source>
        <strain evidence="4 5">N37</strain>
    </source>
</reference>
<dbReference type="PANTHER" id="PTHR41313:SF1">
    <property type="entry name" value="DNA METHYLASE ADENINE-SPECIFIC DOMAIN-CONTAINING PROTEIN"/>
    <property type="match status" value="1"/>
</dbReference>
<dbReference type="SMART" id="SM00487">
    <property type="entry name" value="DEXDc"/>
    <property type="match status" value="1"/>
</dbReference>
<comment type="caution">
    <text evidence="4">The sequence shown here is derived from an EMBL/GenBank/DDBJ whole genome shotgun (WGS) entry which is preliminary data.</text>
</comment>
<dbReference type="InterPro" id="IPR001646">
    <property type="entry name" value="5peptide_repeat"/>
</dbReference>
<dbReference type="InterPro" id="IPR052933">
    <property type="entry name" value="DNA_Protect_Modify"/>
</dbReference>
<feature type="compositionally biased region" description="Basic and acidic residues" evidence="2">
    <location>
        <begin position="319"/>
        <end position="344"/>
    </location>
</feature>
<evidence type="ECO:0000313" key="4">
    <source>
        <dbReference type="EMBL" id="MBD8045810.1"/>
    </source>
</evidence>
<feature type="coiled-coil region" evidence="1">
    <location>
        <begin position="500"/>
        <end position="527"/>
    </location>
</feature>
<dbReference type="InterPro" id="IPR029063">
    <property type="entry name" value="SAM-dependent_MTases_sf"/>
</dbReference>
<feature type="region of interest" description="Disordered" evidence="2">
    <location>
        <begin position="232"/>
        <end position="259"/>
    </location>
</feature>
<feature type="domain" description="Helicase C-terminal" evidence="3">
    <location>
        <begin position="1654"/>
        <end position="1838"/>
    </location>
</feature>
<dbReference type="SUPFAM" id="SSF141571">
    <property type="entry name" value="Pentapeptide repeat-like"/>
    <property type="match status" value="1"/>
</dbReference>